<dbReference type="InterPro" id="IPR036095">
    <property type="entry name" value="PTS_EIIB-like_sf"/>
</dbReference>
<evidence type="ECO:0000313" key="3">
    <source>
        <dbReference type="EMBL" id="MCV2232693.1"/>
    </source>
</evidence>
<sequence>MLKVLVSCANGAGTSLLMKLTVEKVLKQLGIPVYNIHHCSISEGKSAATSYDLVFCPLNFLSMFDHATKAGKVVIGLRNVMSEAECKEKVIQAGLVEKYAKK</sequence>
<dbReference type="InterPro" id="IPR013011">
    <property type="entry name" value="PTS_EIIB_2"/>
</dbReference>
<keyword evidence="3" id="KW-0762">Sugar transport</keyword>
<dbReference type="PROSITE" id="PS51099">
    <property type="entry name" value="PTS_EIIB_TYPE_2"/>
    <property type="match status" value="1"/>
</dbReference>
<dbReference type="InterPro" id="IPR003501">
    <property type="entry name" value="PTS_EIIB_2/3"/>
</dbReference>
<dbReference type="RefSeq" id="WP_263608882.1">
    <property type="nucleotide sequence ID" value="NZ_JAOVQM010000008.1"/>
</dbReference>
<proteinExistence type="predicted"/>
<dbReference type="CDD" id="cd05563">
    <property type="entry name" value="PTS_IIB_ascorbate"/>
    <property type="match status" value="1"/>
</dbReference>
<dbReference type="EMBL" id="JAOVQM010000008">
    <property type="protein sequence ID" value="MCV2232693.1"/>
    <property type="molecule type" value="Genomic_DNA"/>
</dbReference>
<dbReference type="Gene3D" id="3.40.50.2300">
    <property type="match status" value="1"/>
</dbReference>
<protein>
    <submittedName>
        <fullName evidence="3">PTS sugar transporter subunit IIB</fullName>
    </submittedName>
</protein>
<dbReference type="Pfam" id="PF02302">
    <property type="entry name" value="PTS_IIB"/>
    <property type="match status" value="1"/>
</dbReference>
<evidence type="ECO:0000259" key="2">
    <source>
        <dbReference type="PROSITE" id="PS51099"/>
    </source>
</evidence>
<keyword evidence="1" id="KW-0808">Transferase</keyword>
<reference evidence="3" key="1">
    <citation type="submission" date="2022-09" db="EMBL/GenBank/DDBJ databases">
        <title>Novel Mycoplasma species identified in domestic and wild animals.</title>
        <authorList>
            <person name="Volokhov D.V."/>
            <person name="Furtak V.A."/>
            <person name="Zagorodnyaya T.A."/>
        </authorList>
    </citation>
    <scope>NUCLEOTIDE SEQUENCE</scope>
    <source>
        <strain evidence="3">Oakley</strain>
    </source>
</reference>
<keyword evidence="4" id="KW-1185">Reference proteome</keyword>
<gene>
    <name evidence="3" type="ORF">N7548_07665</name>
</gene>
<comment type="caution">
    <text evidence="3">The sequence shown here is derived from an EMBL/GenBank/DDBJ whole genome shotgun (WGS) entry which is preliminary data.</text>
</comment>
<accession>A0ABT2Y869</accession>
<feature type="domain" description="PTS EIIB type-2" evidence="2">
    <location>
        <begin position="2"/>
        <end position="98"/>
    </location>
</feature>
<evidence type="ECO:0000313" key="4">
    <source>
        <dbReference type="Proteomes" id="UP001177160"/>
    </source>
</evidence>
<organism evidence="3 4">
    <name type="scientific">Paracholeplasma manati</name>
    <dbReference type="NCBI Taxonomy" id="591373"/>
    <lineage>
        <taxon>Bacteria</taxon>
        <taxon>Bacillati</taxon>
        <taxon>Mycoplasmatota</taxon>
        <taxon>Mollicutes</taxon>
        <taxon>Acholeplasmatales</taxon>
        <taxon>Acholeplasmataceae</taxon>
        <taxon>Paracholeplasma</taxon>
    </lineage>
</organism>
<name>A0ABT2Y869_9MOLU</name>
<evidence type="ECO:0000256" key="1">
    <source>
        <dbReference type="ARBA" id="ARBA00022679"/>
    </source>
</evidence>
<dbReference type="SUPFAM" id="SSF52794">
    <property type="entry name" value="PTS system IIB component-like"/>
    <property type="match status" value="1"/>
</dbReference>
<dbReference type="Proteomes" id="UP001177160">
    <property type="component" value="Unassembled WGS sequence"/>
</dbReference>
<keyword evidence="3" id="KW-0813">Transport</keyword>